<feature type="domain" description="Response regulatory" evidence="1">
    <location>
        <begin position="22"/>
        <end position="105"/>
    </location>
</feature>
<reference evidence="2 3" key="1">
    <citation type="submission" date="2016-10" db="EMBL/GenBank/DDBJ databases">
        <authorList>
            <person name="de Groot N.N."/>
        </authorList>
    </citation>
    <scope>NUCLEOTIDE SEQUENCE [LARGE SCALE GENOMIC DNA]</scope>
    <source>
        <strain evidence="2 3">DSM 6793</strain>
    </source>
</reference>
<evidence type="ECO:0000313" key="2">
    <source>
        <dbReference type="EMBL" id="SFC44904.1"/>
    </source>
</evidence>
<gene>
    <name evidence="2" type="ORF">SAMN05421780_105247</name>
</gene>
<dbReference type="OrthoDB" id="7284229at2"/>
<dbReference type="InterPro" id="IPR011006">
    <property type="entry name" value="CheY-like_superfamily"/>
</dbReference>
<dbReference type="AlphaFoldDB" id="A0A1I1J8M4"/>
<evidence type="ECO:0000259" key="1">
    <source>
        <dbReference type="Pfam" id="PF00072"/>
    </source>
</evidence>
<keyword evidence="3" id="KW-1185">Reference proteome</keyword>
<dbReference type="Pfam" id="PF00072">
    <property type="entry name" value="Response_reg"/>
    <property type="match status" value="1"/>
</dbReference>
<dbReference type="Proteomes" id="UP000199514">
    <property type="component" value="Unassembled WGS sequence"/>
</dbReference>
<name>A0A1I1J8M4_9BACT</name>
<accession>A0A1I1J8M4</accession>
<dbReference type="RefSeq" id="WP_091512054.1">
    <property type="nucleotide sequence ID" value="NZ_FOLE01000005.1"/>
</dbReference>
<organism evidence="2 3">
    <name type="scientific">Flexibacter flexilis DSM 6793</name>
    <dbReference type="NCBI Taxonomy" id="927664"/>
    <lineage>
        <taxon>Bacteria</taxon>
        <taxon>Pseudomonadati</taxon>
        <taxon>Bacteroidota</taxon>
        <taxon>Cytophagia</taxon>
        <taxon>Cytophagales</taxon>
        <taxon>Flexibacteraceae</taxon>
        <taxon>Flexibacter</taxon>
    </lineage>
</organism>
<protein>
    <submittedName>
        <fullName evidence="2">Response regulator receiver domain-containing protein</fullName>
    </submittedName>
</protein>
<sequence length="308" mass="36325">MKFEYKILWIDNDLQSYIDNDSVRGIEEFLLEKGFEPIIEKVFDEANLDQFITKHTYDLIISDYNLNNTTGDVVIKQIRDEKHLDTEILFYTAQDSYMNNDQVIKNLAFKERLTFKVGRDGLFQKIEKVIDLTLKKLLELNATRGLITAATSELDVEIEEIVMQLVSMQNKSDKDLRQIVTDKVFTKMERTVNTFWGNYSNFQDYFPKIDAVKKWEILRYLLKPLKSKKQEINTFLENNKTYQDQVITIRNQFAHVKAVEENGVLKLKGKEDIEFDENKCIEIRKNLIAHKGYIEILRQILNDKTNNL</sequence>
<dbReference type="STRING" id="927664.SAMN05421780_105247"/>
<proteinExistence type="predicted"/>
<dbReference type="EMBL" id="FOLE01000005">
    <property type="protein sequence ID" value="SFC44904.1"/>
    <property type="molecule type" value="Genomic_DNA"/>
</dbReference>
<dbReference type="InterPro" id="IPR001789">
    <property type="entry name" value="Sig_transdc_resp-reg_receiver"/>
</dbReference>
<dbReference type="Gene3D" id="3.40.50.2300">
    <property type="match status" value="1"/>
</dbReference>
<evidence type="ECO:0000313" key="3">
    <source>
        <dbReference type="Proteomes" id="UP000199514"/>
    </source>
</evidence>
<dbReference type="GO" id="GO:0000160">
    <property type="term" value="P:phosphorelay signal transduction system"/>
    <property type="evidence" value="ECO:0007669"/>
    <property type="project" value="InterPro"/>
</dbReference>
<dbReference type="SUPFAM" id="SSF52172">
    <property type="entry name" value="CheY-like"/>
    <property type="match status" value="1"/>
</dbReference>